<comment type="caution">
    <text evidence="2">The sequence shown here is derived from an EMBL/GenBank/DDBJ whole genome shotgun (WGS) entry which is preliminary data.</text>
</comment>
<dbReference type="SUPFAM" id="SSF54593">
    <property type="entry name" value="Glyoxalase/Bleomycin resistance protein/Dihydroxybiphenyl dioxygenase"/>
    <property type="match status" value="2"/>
</dbReference>
<dbReference type="Proteomes" id="UP000249645">
    <property type="component" value="Unassembled WGS sequence"/>
</dbReference>
<dbReference type="Gene3D" id="3.30.720.110">
    <property type="match status" value="1"/>
</dbReference>
<evidence type="ECO:0000313" key="2">
    <source>
        <dbReference type="EMBL" id="PZP41316.1"/>
    </source>
</evidence>
<dbReference type="EMBL" id="QFOI01000528">
    <property type="protein sequence ID" value="PZP41316.1"/>
    <property type="molecule type" value="Genomic_DNA"/>
</dbReference>
<dbReference type="AlphaFoldDB" id="A0A2W5G739"/>
<dbReference type="InterPro" id="IPR029068">
    <property type="entry name" value="Glyas_Bleomycin-R_OHBP_Dase"/>
</dbReference>
<gene>
    <name evidence="2" type="ORF">DI598_18360</name>
</gene>
<reference evidence="2 3" key="1">
    <citation type="submission" date="2017-11" db="EMBL/GenBank/DDBJ databases">
        <title>Infants hospitalized years apart are colonized by the same room-sourced microbial strains.</title>
        <authorList>
            <person name="Brooks B."/>
            <person name="Olm M.R."/>
            <person name="Firek B.A."/>
            <person name="Baker R."/>
            <person name="Thomas B.C."/>
            <person name="Morowitz M.J."/>
            <person name="Banfield J.F."/>
        </authorList>
    </citation>
    <scope>NUCLEOTIDE SEQUENCE [LARGE SCALE GENOMIC DNA]</scope>
    <source>
        <strain evidence="2">S2_009_000_R2_76</strain>
    </source>
</reference>
<sequence length="228" mass="26471">MEVPILNRIPVFPFFITLESEQELKSIWDRLVVDGKIMMELKDYAWSPLYGWLEDQYGVCWQLSLGKISEVGKSIVPFLMFCDQQQGNAAEAIAFYQGLMSPQQEPFIVHYAPEQVHINATVVHSRFYIGKNLFMAMDGGVPQPFNFDEGVSFAIHCQNQEEVDYYWDKITAKGTESVCGWCKDQFGISWQIVPVQIYEILKDPERRENFFRIMTKMKKLIISDLEKA</sequence>
<feature type="domain" description="PhnB-like" evidence="1">
    <location>
        <begin position="74"/>
        <end position="193"/>
    </location>
</feature>
<evidence type="ECO:0000313" key="3">
    <source>
        <dbReference type="Proteomes" id="UP000249645"/>
    </source>
</evidence>
<organism evidence="2 3">
    <name type="scientific">Pseudopedobacter saltans</name>
    <dbReference type="NCBI Taxonomy" id="151895"/>
    <lineage>
        <taxon>Bacteria</taxon>
        <taxon>Pseudomonadati</taxon>
        <taxon>Bacteroidota</taxon>
        <taxon>Sphingobacteriia</taxon>
        <taxon>Sphingobacteriales</taxon>
        <taxon>Sphingobacteriaceae</taxon>
        <taxon>Pseudopedobacter</taxon>
    </lineage>
</organism>
<dbReference type="PANTHER" id="PTHR33990">
    <property type="entry name" value="PROTEIN YJDN-RELATED"/>
    <property type="match status" value="1"/>
</dbReference>
<feature type="domain" description="PhnB-like" evidence="1">
    <location>
        <begin position="11"/>
        <end position="63"/>
    </location>
</feature>
<protein>
    <recommendedName>
        <fullName evidence="1">PhnB-like domain-containing protein</fullName>
    </recommendedName>
</protein>
<dbReference type="CDD" id="cd06588">
    <property type="entry name" value="PhnB_like"/>
    <property type="match status" value="1"/>
</dbReference>
<name>A0A2W5G739_9SPHI</name>
<dbReference type="Pfam" id="PF06983">
    <property type="entry name" value="3-dmu-9_3-mt"/>
    <property type="match status" value="2"/>
</dbReference>
<dbReference type="Gene3D" id="3.10.180.10">
    <property type="entry name" value="2,3-Dihydroxybiphenyl 1,2-Dioxygenase, domain 1"/>
    <property type="match status" value="1"/>
</dbReference>
<dbReference type="InterPro" id="IPR028973">
    <property type="entry name" value="PhnB-like"/>
</dbReference>
<proteinExistence type="predicted"/>
<evidence type="ECO:0000259" key="1">
    <source>
        <dbReference type="Pfam" id="PF06983"/>
    </source>
</evidence>
<accession>A0A2W5G739</accession>